<name>A0A0A1U1G1_ENTIV</name>
<dbReference type="OrthoDB" id="5590282at2759"/>
<dbReference type="Pfam" id="PF02984">
    <property type="entry name" value="Cyclin_C"/>
    <property type="match status" value="1"/>
</dbReference>
<dbReference type="InterPro" id="IPR039361">
    <property type="entry name" value="Cyclin"/>
</dbReference>
<evidence type="ECO:0000256" key="4">
    <source>
        <dbReference type="RuleBase" id="RU000383"/>
    </source>
</evidence>
<dbReference type="Gene3D" id="1.10.472.10">
    <property type="entry name" value="Cyclin-like"/>
    <property type="match status" value="2"/>
</dbReference>
<evidence type="ECO:0000259" key="6">
    <source>
        <dbReference type="SMART" id="SM01332"/>
    </source>
</evidence>
<evidence type="ECO:0000256" key="1">
    <source>
        <dbReference type="ARBA" id="ARBA00022618"/>
    </source>
</evidence>
<dbReference type="SMART" id="SM01332">
    <property type="entry name" value="Cyclin_C"/>
    <property type="match status" value="1"/>
</dbReference>
<dbReference type="KEGG" id="eiv:EIN_031590"/>
<dbReference type="SMART" id="SM00385">
    <property type="entry name" value="CYCLIN"/>
    <property type="match status" value="2"/>
</dbReference>
<reference evidence="7" key="1">
    <citation type="submission" date="2012-10" db="EMBL/GenBank/DDBJ databases">
        <authorList>
            <person name="Zafar N."/>
            <person name="Inman J."/>
            <person name="Hall N."/>
            <person name="Lorenzi H."/>
            <person name="Caler E."/>
        </authorList>
    </citation>
    <scope>NUCLEOTIDE SEQUENCE [LARGE SCALE GENOMIC DNA]</scope>
    <source>
        <strain evidence="7">IP1</strain>
    </source>
</reference>
<protein>
    <submittedName>
        <fullName evidence="7">G2/mitotic-specific cyclin-B, putative</fullName>
    </submittedName>
</protein>
<dbReference type="InterPro" id="IPR006671">
    <property type="entry name" value="Cyclin_N"/>
</dbReference>
<dbReference type="OMA" id="VEPLMWE"/>
<dbReference type="SUPFAM" id="SSF47954">
    <property type="entry name" value="Cyclin-like"/>
    <property type="match status" value="2"/>
</dbReference>
<dbReference type="FunFam" id="1.10.472.10:FF:000001">
    <property type="entry name" value="G2/mitotic-specific cyclin"/>
    <property type="match status" value="1"/>
</dbReference>
<feature type="domain" description="Cyclin-like" evidence="5">
    <location>
        <begin position="183"/>
        <end position="265"/>
    </location>
</feature>
<dbReference type="PIRSF" id="PIRSF001771">
    <property type="entry name" value="Cyclin_A_B_D_E"/>
    <property type="match status" value="1"/>
</dbReference>
<proteinExistence type="inferred from homology"/>
<evidence type="ECO:0000256" key="3">
    <source>
        <dbReference type="ARBA" id="ARBA00023306"/>
    </source>
</evidence>
<dbReference type="VEuPathDB" id="AmoebaDB:EIN_031590"/>
<dbReference type="GeneID" id="14885447"/>
<dbReference type="GO" id="GO:0016538">
    <property type="term" value="F:cyclin-dependent protein serine/threonine kinase regulator activity"/>
    <property type="evidence" value="ECO:0007669"/>
    <property type="project" value="InterPro"/>
</dbReference>
<keyword evidence="2 4" id="KW-0195">Cyclin</keyword>
<dbReference type="RefSeq" id="XP_004185784.1">
    <property type="nucleotide sequence ID" value="XM_004185736.1"/>
</dbReference>
<feature type="domain" description="Cyclin-like" evidence="5">
    <location>
        <begin position="85"/>
        <end position="170"/>
    </location>
</feature>
<organism evidence="7 8">
    <name type="scientific">Entamoeba invadens IP1</name>
    <dbReference type="NCBI Taxonomy" id="370355"/>
    <lineage>
        <taxon>Eukaryota</taxon>
        <taxon>Amoebozoa</taxon>
        <taxon>Evosea</taxon>
        <taxon>Archamoebae</taxon>
        <taxon>Mastigamoebida</taxon>
        <taxon>Entamoebidae</taxon>
        <taxon>Entamoeba</taxon>
    </lineage>
</organism>
<dbReference type="Proteomes" id="UP000014680">
    <property type="component" value="Unassembled WGS sequence"/>
</dbReference>
<evidence type="ECO:0000259" key="5">
    <source>
        <dbReference type="SMART" id="SM00385"/>
    </source>
</evidence>
<dbReference type="InterPro" id="IPR004367">
    <property type="entry name" value="Cyclin_C-dom"/>
</dbReference>
<dbReference type="GO" id="GO:0044772">
    <property type="term" value="P:mitotic cell cycle phase transition"/>
    <property type="evidence" value="ECO:0007669"/>
    <property type="project" value="InterPro"/>
</dbReference>
<keyword evidence="1" id="KW-0132">Cell division</keyword>
<dbReference type="GO" id="GO:0051301">
    <property type="term" value="P:cell division"/>
    <property type="evidence" value="ECO:0007669"/>
    <property type="project" value="UniProtKB-KW"/>
</dbReference>
<dbReference type="PANTHER" id="PTHR10177">
    <property type="entry name" value="CYCLINS"/>
    <property type="match status" value="1"/>
</dbReference>
<comment type="similarity">
    <text evidence="4">Belongs to the cyclin family.</text>
</comment>
<evidence type="ECO:0000313" key="7">
    <source>
        <dbReference type="EMBL" id="ELP86438.1"/>
    </source>
</evidence>
<dbReference type="Pfam" id="PF00134">
    <property type="entry name" value="Cyclin_N"/>
    <property type="match status" value="1"/>
</dbReference>
<dbReference type="AlphaFoldDB" id="A0A0A1U1G1"/>
<dbReference type="InterPro" id="IPR036915">
    <property type="entry name" value="Cyclin-like_sf"/>
</dbReference>
<sequence length="310" mass="35891">MRNYSIFPDYGAKRDLARMSETVIQNKANVPDIDYIEKKDPLFMSDYAKEIFKYFKEEESKTTLPADFLKGQQFIKSAMRRKLVDWLSEVSSLLGLLTETYHLIIYIIDKYLSLNKRVGKGEFQLVGVAAILIASKYEEYSYVVISDLITLTGGTYTAEMIKEKEVDILNTLDFLIIRPTTLDFLRRFSRAFENDIKCHFLAKYILESATLDEKLMEVPVSRLAAAAVYLARRMCGIQPYWNDTVSYYSEYNLRDIIPTAIQLNCLMMFVKSPECLQTKIREKYLDKKYQEVSLVPPVVFTSEEINASNS</sequence>
<dbReference type="InterPro" id="IPR013763">
    <property type="entry name" value="Cyclin-like_dom"/>
</dbReference>
<accession>A0A0A1U1G1</accession>
<keyword evidence="3" id="KW-0131">Cell cycle</keyword>
<feature type="domain" description="Cyclin C-terminal" evidence="6">
    <location>
        <begin position="179"/>
        <end position="298"/>
    </location>
</feature>
<gene>
    <name evidence="7" type="ORF">EIN_031590</name>
</gene>
<evidence type="ECO:0000256" key="2">
    <source>
        <dbReference type="ARBA" id="ARBA00023127"/>
    </source>
</evidence>
<keyword evidence="8" id="KW-1185">Reference proteome</keyword>
<evidence type="ECO:0000313" key="8">
    <source>
        <dbReference type="Proteomes" id="UP000014680"/>
    </source>
</evidence>
<dbReference type="EMBL" id="KB206969">
    <property type="protein sequence ID" value="ELP86438.1"/>
    <property type="molecule type" value="Genomic_DNA"/>
</dbReference>
<dbReference type="InterPro" id="IPR046965">
    <property type="entry name" value="Cyclin_A/B-like"/>
</dbReference>